<sequence length="135" mass="14976">MRDWDVRASCLGLALQQWRCKSVEVVVVVVVVVVVDLVKRVITCSRISSENSPREARSARADAETGCEGIDVGERSLKSGVVRGWKKSGRQVGDREMDMAGRRLLPGTKLCFASSDHPRDSTRAVRESYTRALRT</sequence>
<proteinExistence type="predicted"/>
<organism evidence="2 3">
    <name type="scientific">Coccidioides immitis H538.4</name>
    <dbReference type="NCBI Taxonomy" id="396776"/>
    <lineage>
        <taxon>Eukaryota</taxon>
        <taxon>Fungi</taxon>
        <taxon>Dikarya</taxon>
        <taxon>Ascomycota</taxon>
        <taxon>Pezizomycotina</taxon>
        <taxon>Eurotiomycetes</taxon>
        <taxon>Eurotiomycetidae</taxon>
        <taxon>Onygenales</taxon>
        <taxon>Onygenaceae</taxon>
        <taxon>Coccidioides</taxon>
    </lineage>
</organism>
<name>A0A0J8UL87_COCIT</name>
<dbReference type="AlphaFoldDB" id="A0A0J8UL87"/>
<protein>
    <submittedName>
        <fullName evidence="2">Uncharacterized protein</fullName>
    </submittedName>
</protein>
<dbReference type="EMBL" id="DS017004">
    <property type="protein sequence ID" value="KMU88293.1"/>
    <property type="molecule type" value="Genomic_DNA"/>
</dbReference>
<evidence type="ECO:0000256" key="1">
    <source>
        <dbReference type="SAM" id="MobiDB-lite"/>
    </source>
</evidence>
<dbReference type="Proteomes" id="UP000054563">
    <property type="component" value="Unassembled WGS sequence"/>
</dbReference>
<feature type="region of interest" description="Disordered" evidence="1">
    <location>
        <begin position="115"/>
        <end position="135"/>
    </location>
</feature>
<feature type="compositionally biased region" description="Basic and acidic residues" evidence="1">
    <location>
        <begin position="116"/>
        <end position="129"/>
    </location>
</feature>
<dbReference type="VEuPathDB" id="FungiDB:CIHG_06091"/>
<evidence type="ECO:0000313" key="2">
    <source>
        <dbReference type="EMBL" id="KMU88293.1"/>
    </source>
</evidence>
<gene>
    <name evidence="2" type="ORF">CIHG_06091</name>
</gene>
<accession>A0A0J8UL87</accession>
<reference evidence="3" key="1">
    <citation type="journal article" date="2010" name="Genome Res.">
        <title>Population genomic sequencing of Coccidioides fungi reveals recent hybridization and transposon control.</title>
        <authorList>
            <person name="Neafsey D.E."/>
            <person name="Barker B.M."/>
            <person name="Sharpton T.J."/>
            <person name="Stajich J.E."/>
            <person name="Park D.J."/>
            <person name="Whiston E."/>
            <person name="Hung C.-Y."/>
            <person name="McMahan C."/>
            <person name="White J."/>
            <person name="Sykes S."/>
            <person name="Heiman D."/>
            <person name="Young S."/>
            <person name="Zeng Q."/>
            <person name="Abouelleil A."/>
            <person name="Aftuck L."/>
            <person name="Bessette D."/>
            <person name="Brown A."/>
            <person name="FitzGerald M."/>
            <person name="Lui A."/>
            <person name="Macdonald J.P."/>
            <person name="Priest M."/>
            <person name="Orbach M.J."/>
            <person name="Galgiani J.N."/>
            <person name="Kirkland T.N."/>
            <person name="Cole G.T."/>
            <person name="Birren B.W."/>
            <person name="Henn M.R."/>
            <person name="Taylor J.W."/>
            <person name="Rounsley S.D."/>
        </authorList>
    </citation>
    <scope>NUCLEOTIDE SEQUENCE [LARGE SCALE GENOMIC DNA]</scope>
    <source>
        <strain evidence="3">H538.4</strain>
    </source>
</reference>
<evidence type="ECO:0000313" key="3">
    <source>
        <dbReference type="Proteomes" id="UP000054563"/>
    </source>
</evidence>